<sequence>MSMVISGCQVIHANQGKVNTNSAVIAGADAHTPEHVTGLTEQKQVIASDFIVASANPLATQAGYDILKQGGSAADAMVAVQTTLSLVEPQSSGLGGGAFVLYWDNTAKTLTTFDGRETAPMRATPELFWIKMVNH</sequence>
<dbReference type="EMBL" id="UGRI01000001">
    <property type="protein sequence ID" value="SUA21287.1"/>
    <property type="molecule type" value="Genomic_DNA"/>
</dbReference>
<protein>
    <submittedName>
        <fullName evidence="2">Gamma-glutamyltranspeptidase</fullName>
        <ecNumber evidence="2">2.3.2.2</ecNumber>
    </submittedName>
</protein>
<reference evidence="2" key="1">
    <citation type="submission" date="2018-06" db="EMBL/GenBank/DDBJ databases">
        <authorList>
            <consortium name="Pathogen Informatics"/>
            <person name="Doyle S."/>
        </authorList>
    </citation>
    <scope>NUCLEOTIDE SEQUENCE [LARGE SCALE GENOMIC DNA]</scope>
    <source>
        <strain evidence="2">NCTC11421</strain>
    </source>
</reference>
<evidence type="ECO:0000256" key="1">
    <source>
        <dbReference type="ARBA" id="ARBA00009381"/>
    </source>
</evidence>
<dbReference type="Pfam" id="PF01019">
    <property type="entry name" value="G_glu_transpept"/>
    <property type="match status" value="1"/>
</dbReference>
<dbReference type="PANTHER" id="PTHR43199">
    <property type="entry name" value="GLUTATHIONE HYDROLASE"/>
    <property type="match status" value="1"/>
</dbReference>
<accession>A0A378VYJ0</accession>
<proteinExistence type="inferred from homology"/>
<evidence type="ECO:0000313" key="2">
    <source>
        <dbReference type="EMBL" id="SUA21287.1"/>
    </source>
</evidence>
<gene>
    <name evidence="2" type="primary">ggt_2</name>
    <name evidence="2" type="ORF">NCTC11421_01351</name>
</gene>
<dbReference type="InterPro" id="IPR051792">
    <property type="entry name" value="GGT_bact"/>
</dbReference>
<keyword evidence="2" id="KW-0808">Transferase</keyword>
<organism evidence="2">
    <name type="scientific">Neisseria gonorrhoeae</name>
    <dbReference type="NCBI Taxonomy" id="485"/>
    <lineage>
        <taxon>Bacteria</taxon>
        <taxon>Pseudomonadati</taxon>
        <taxon>Pseudomonadota</taxon>
        <taxon>Betaproteobacteria</taxon>
        <taxon>Neisseriales</taxon>
        <taxon>Neisseriaceae</taxon>
        <taxon>Neisseria</taxon>
    </lineage>
</organism>
<dbReference type="SUPFAM" id="SSF56235">
    <property type="entry name" value="N-terminal nucleophile aminohydrolases (Ntn hydrolases)"/>
    <property type="match status" value="1"/>
</dbReference>
<dbReference type="InterPro" id="IPR029055">
    <property type="entry name" value="Ntn_hydrolases_N"/>
</dbReference>
<name>A0A378VYJ0_NEIGO</name>
<dbReference type="GO" id="GO:0103068">
    <property type="term" value="F:leukotriene C4 gamma-glutamyl transferase activity"/>
    <property type="evidence" value="ECO:0007669"/>
    <property type="project" value="UniProtKB-EC"/>
</dbReference>
<dbReference type="AlphaFoldDB" id="A0A378VYJ0"/>
<keyword evidence="2" id="KW-0012">Acyltransferase</keyword>
<dbReference type="EC" id="2.3.2.2" evidence="2"/>
<dbReference type="PANTHER" id="PTHR43199:SF1">
    <property type="entry name" value="GLUTATHIONE HYDROLASE PROENZYME"/>
    <property type="match status" value="1"/>
</dbReference>
<comment type="similarity">
    <text evidence="1">Belongs to the gamma-glutamyltransferase family.</text>
</comment>